<feature type="region of interest" description="Disordered" evidence="16">
    <location>
        <begin position="1715"/>
        <end position="1786"/>
    </location>
</feature>
<feature type="compositionally biased region" description="Basic residues" evidence="16">
    <location>
        <begin position="871"/>
        <end position="881"/>
    </location>
</feature>
<feature type="region of interest" description="Disordered" evidence="16">
    <location>
        <begin position="1823"/>
        <end position="1847"/>
    </location>
</feature>
<dbReference type="CDD" id="cd19173">
    <property type="entry name" value="SET_NSD"/>
    <property type="match status" value="1"/>
</dbReference>
<dbReference type="Proteomes" id="UP001154078">
    <property type="component" value="Chromosome 4"/>
</dbReference>
<evidence type="ECO:0000259" key="17">
    <source>
        <dbReference type="PROSITE" id="PS50016"/>
    </source>
</evidence>
<dbReference type="SUPFAM" id="SSF82199">
    <property type="entry name" value="SET domain"/>
    <property type="match status" value="1"/>
</dbReference>
<dbReference type="InterPro" id="IPR013083">
    <property type="entry name" value="Znf_RING/FYVE/PHD"/>
</dbReference>
<dbReference type="GO" id="GO:0005694">
    <property type="term" value="C:chromosome"/>
    <property type="evidence" value="ECO:0007669"/>
    <property type="project" value="UniProtKB-SubCell"/>
</dbReference>
<feature type="compositionally biased region" description="Basic and acidic residues" evidence="16">
    <location>
        <begin position="892"/>
        <end position="914"/>
    </location>
</feature>
<evidence type="ECO:0000256" key="13">
    <source>
        <dbReference type="ARBA" id="ARBA00023163"/>
    </source>
</evidence>
<feature type="compositionally biased region" description="Basic and acidic residues" evidence="16">
    <location>
        <begin position="332"/>
        <end position="341"/>
    </location>
</feature>
<feature type="compositionally biased region" description="Basic and acidic residues" evidence="16">
    <location>
        <begin position="597"/>
        <end position="608"/>
    </location>
</feature>
<feature type="compositionally biased region" description="Polar residues" evidence="16">
    <location>
        <begin position="994"/>
        <end position="1013"/>
    </location>
</feature>
<feature type="compositionally biased region" description="Basic residues" evidence="16">
    <location>
        <begin position="571"/>
        <end position="581"/>
    </location>
</feature>
<dbReference type="InterPro" id="IPR050777">
    <property type="entry name" value="SET2_Histone-Lys_MeTrsfase"/>
</dbReference>
<dbReference type="InterPro" id="IPR001965">
    <property type="entry name" value="Znf_PHD"/>
</dbReference>
<feature type="domain" description="PWWP" evidence="19">
    <location>
        <begin position="2422"/>
        <end position="2476"/>
    </location>
</feature>
<feature type="compositionally biased region" description="Basic and acidic residues" evidence="16">
    <location>
        <begin position="2707"/>
        <end position="2724"/>
    </location>
</feature>
<evidence type="ECO:0000259" key="18">
    <source>
        <dbReference type="PROSITE" id="PS50280"/>
    </source>
</evidence>
<accession>A0A9P0FGD2</accession>
<feature type="region of interest" description="Disordered" evidence="16">
    <location>
        <begin position="2707"/>
        <end position="2761"/>
    </location>
</feature>
<feature type="compositionally biased region" description="Polar residues" evidence="16">
    <location>
        <begin position="3667"/>
        <end position="3677"/>
    </location>
</feature>
<dbReference type="GO" id="GO:0005634">
    <property type="term" value="C:nucleus"/>
    <property type="evidence" value="ECO:0007669"/>
    <property type="project" value="UniProtKB-SubCell"/>
</dbReference>
<feature type="compositionally biased region" description="Basic residues" evidence="16">
    <location>
        <begin position="609"/>
        <end position="619"/>
    </location>
</feature>
<keyword evidence="5" id="KW-0808">Transferase</keyword>
<dbReference type="Gene3D" id="2.170.270.10">
    <property type="entry name" value="SET domain"/>
    <property type="match status" value="1"/>
</dbReference>
<dbReference type="InterPro" id="IPR003616">
    <property type="entry name" value="Post-SET_dom"/>
</dbReference>
<feature type="compositionally biased region" description="Polar residues" evidence="16">
    <location>
        <begin position="1221"/>
        <end position="1232"/>
    </location>
</feature>
<dbReference type="GO" id="GO:0008270">
    <property type="term" value="F:zinc ion binding"/>
    <property type="evidence" value="ECO:0007669"/>
    <property type="project" value="UniProtKB-KW"/>
</dbReference>
<dbReference type="FunFam" id="2.170.270.10:FF:000002">
    <property type="entry name" value="Histone-lysine N-methyltransferase"/>
    <property type="match status" value="1"/>
</dbReference>
<keyword evidence="9 15" id="KW-0863">Zinc-finger</keyword>
<feature type="compositionally biased region" description="Polar residues" evidence="16">
    <location>
        <begin position="1203"/>
        <end position="1212"/>
    </location>
</feature>
<dbReference type="SUPFAM" id="SSF57903">
    <property type="entry name" value="FYVE/PHD zinc finger"/>
    <property type="match status" value="1"/>
</dbReference>
<feature type="compositionally biased region" description="Polar residues" evidence="16">
    <location>
        <begin position="925"/>
        <end position="938"/>
    </location>
</feature>
<dbReference type="SMART" id="SM00293">
    <property type="entry name" value="PWWP"/>
    <property type="match status" value="2"/>
</dbReference>
<dbReference type="SUPFAM" id="SSF63748">
    <property type="entry name" value="Tudor/PWWP/MBT"/>
    <property type="match status" value="2"/>
</dbReference>
<feature type="region of interest" description="Disordered" evidence="16">
    <location>
        <begin position="564"/>
        <end position="650"/>
    </location>
</feature>
<dbReference type="InterPro" id="IPR011011">
    <property type="entry name" value="Znf_FYVE_PHD"/>
</dbReference>
<sequence length="3716" mass="417733">MDTADTEASRKSNDPNLVEPKIYEQLIESIEISSHSEAANIAQEQVECISEIVCLEDTPVYKKDDSLANRTARTYKAKKSPEKDLHEVDISNGFKPDVQVNLKTYSKKKSLPFESFGLPDDDPIVPSTSKVINSDYCELSLNLDILGEPVLGKPWDFNSFNIGDSFIFYSEDIRFKGNVDNITKKIKRAKSALSLFNESSLLDLSALSPEKEQLNNVFISTPDTRNMKRPLKNFNGVKPLVPNAFNKVELKNKNSSPKIDNNVIEISSDESNFQSSMQDLKKFQFKKVEASDRKVKNRQRKTKSMGDIFDNSQSNCVQPNNNSISTIKLRSKSKDKGDKNVITKKNNGKINTANDSTKQIEKPVIRTKGRSRSKKTSIEDKTKDITIGDSSKINPKPPELTTDINEKTRTKTIRELKKKNYVADNLILNRRALRSSDSIPFVNEIESISPIPKAKNKNISLKDQSYIEEIANDLLESTKTLEAQEKSDIFFVEDEDVVFTISNSKKSSFLSKSQECIASLTINEDKSLLSETKPRIRGRLKKKSSFLSKSQECIAYLPRNEDKISLSETKPRKRGRPRKKSSFLSKSQECIASLPGNEDKSSLSETKPRSRGRPRKKRKTIEPINIELFPTPRKNRSLSLDSEAPAKNRSTPQQINLLEDLKLKGGSSFGQENTSNEMPRRSLRSFHVPESIEKMEIEPSEEAPCIKTNNEEILDKNVKNINDLLSQNGITSEIRIILKQFGDLEKTDTENNSVDEVFKSAVANSCIPTDNVDLSTKKSKNIGKHVNKSDTRKSLRSSKSFLSSKRNTLEAKEISSEISVNVEEAMSSKSSQQVLEINKEPIITKEVQEPKTIKGDPKNPVSNETPLKTLEKRKSRSKSVKSLKETSVNESSEEKSRNTKTVKSSEDSELKNNEETILTDKVQEPKTNGADSNDTLSKTLEKRNSRSKSVKSLKKTSVNESSDEKSKDTKTVKSSEDSELKNNEETILTDKVQEPQTNGGDSKNRVSNETSSKTLEKRKSRSKSVTKTVKSSKNSELKNNEEPILTKEVQEPKTIEGDSKIRISNETPSKTLEKRKSRSKSRKSLSESSVNESSEEKSKDTETVKSSENSELKNNEPMLTKEIQEPKTSISNKTPTKTSEKRKSRSKSVKSLKETSANESSEEKSKNTKTVKLSENSELKNNEEPILTKEVQEPKTIEYHSKTPISNETPSKTLEKRKSTSKSVKSLNETSVNESSEQKSEKTKTVKSSVNSELKNKEEPISTEKVDEPKTIGGDSKNRVSNETPSKSLEKRKSTSTSVKSLDETKVNETEQKSKDLKTVKSSANSEITERRRSSRISKGSESEVSENESITEKMPPPLEKIKPKKSRKKPKIEINQDSDSETFENFTSKNVVTPDLQHSNSIESPTEASTVKQIKDQPKTSEDKAIIKECEIKIIQSPLKQLKEFHDKCANNKATLKIFSDLECKKNILDFKDVKRVNKEEQTLVAEASCLDDISTKPTKESIGLEKAIVESEKLEIPENLDMEVSQSSENPEISAGEEVTQTEISNIVEVSKSTEIINNASPETMAQENEGPELKKRRSTRVLKNLENEVINITENVEKDNLPKTITSSEAEVHKCTQIETPENLTINDDTDHSKLKTSEVIESTEIINNASSEKVCQENEGPELKKRRSTRVLKNLENEVINITENVEKDKLPKTITSSEAELHKCTEIETPENLTIDDDTGHSKLNGKLETSEDSLKENCEEKQDEIQKDLVKKSPRKNCLSPNKVENRRSPRVTRNPKEDVGNKMAKQFLDFGRENETINGIVPNKIDRLDKTTDSKLESAENIQTGQISSESDAFSKNTNTKDLNAENCSVTSSSTNGNTPKKLETEDLNVVDKNCTITSSPKHLEKGESACVIKSPCKGNFKVIYNKTQTVQVSFESTSTSETANLKSPESKKLTPKKANTAQVSLDSGASYENEISKLKRTYNVLITRSPDKRKTSKNLEGKAQIEQVSLESTASSKTENLLENEAETQISLKSTKDKRKTSKNLEEKSQIEQVFSESTASSKTSNLQSQEQIPLENEVESQISSKSTKDKNEIVSESSQTEVEVDSENASLPEVEPVKIPEVDFELETPVNVVHTDDNAAKKNTVEMISKTSLKEQNTSEEAVIVNGAKTINTTLVKSINENKVCQTMVVNIEQADLSPTKKSQTDETINTETVVIEDEETEPTKEKPNEIVEIREDPVIVIEDTEPSVANESEDETLLENETIEIDSDEENAPLLDRLKQRKLISSGSETASKSQLKIQKILRLSISTEYEVIKDGVAVSVKDSDDKSTVGISDDESIKEEICTDSESEESTTHRRKSLRSRASNSINYAENRSNKSSADLSKTKTFKKPLKLDFTTEPIADKMKTNIEEEVKEEEILESPDINIEDTNFELGDIVWSRIGTCPFWPSLVTTEPDSGDFYRPCVTAKKISLYHVRFFGDKGRRAWIKNTHMVHFCSKNDLNFIAKKMKEKGKHNVEISQSCVVRNCWKQKWQTGVDEAKTVKSKSYQEKVDYFKKVVASMSAAKEKKEIQPNDDTLSVKSESSDTKSLKRKYEKIKRDSGAGKKESESPPRKKTKEDPDDEVFLPRLRHRRKASEDESSDTESKVSEVSVNVSAMSQQRALFNRNKLFKGVARDKVCQLCLKPDQVYRCKGKCYGSFHYQCAMDIAEGKVDVKKKAARRSNEEKKQVDSRKTNEEVINVEEPSTTPSDNPSTTGNDSTKTTDGGTKSPSGNVQIVTVRSHINNTPPKKNFPDNFKTMSLAEQIDFKMKEIMRKFEAKTVYKESSTDSSCDEREKATSLLNKSAATLPNKSADVVGVEKNGGAVEKEASKEALESEAAKAPETVEENKKVDEAANETSQKAESPSFIIQNALSKREKLRLARQRKNEKRRCKRRAESDFRKGIVRHVTADADLVSEEPESMDAKNFKCGFCAANLDPLCAICMKYASPGGSSVRQKCSLGYCGKYYHQECLKPWPQTQWTLTQTVLNNSVVDTFVCPIHACHTCVSDDPRMAHVHRCSSDKLVRCLSCPAAYHQSSMCLPAGTEILTGSQIVCPRHSKYNRKQQICNANWCFLCSRGGNLICCETCPMSIHPECITKKINPDEAFICEDCESGRYPLYDEIVWCKLGHYRWWPGVVLYPNEIPDNVLKINHDRGEFVVKFYGTYDHHWFNKGRVFLFHEGDKGQNSANKQGIDLRFQTAIEEATIAHRIKKEFKNSKDIKRQNLSKIPPYIKIKVNKPVGNVRQFDPNLSNTTPCECDPKAAQPCGPDSDCLNRLLLTECDADVCPAGTRCCNQCFEKKEYPPLTPARTSERGWGLKTLAPVKKGQFVIEYVGEMIDETEYQRRIKKMHECREENYYFLTIDKDRMLDAGPKGNVARFMNHSCQPNCETQKWTVNGDTRVGLFATEDIPANTELTFNYNLECVGKEKKVCMCGAPNCSGFIGVKAKSDIPSKKVKKYKLKKHLKATKPVNVVNKNPCFICGKKGLVEACNNKICTKSYHLKCVKLDAWPDGNKFICPWHNCKVCTKRTIRCCVQCINSYCPQHSEGNIRHDNLLGFICSDHDPTKCPQTFLPPPKVSKNPKILELTDESTVTSTTSEDEWQPTTKRRSKTKKAQKQRRESDEEPLANLIRAAARTNDENAVSSASPSERPSKRGRRLSSNESDRAPKKSRSRRSLAEADSDPNSKYL</sequence>
<feature type="compositionally biased region" description="Basic and acidic residues" evidence="16">
    <location>
        <begin position="376"/>
        <end position="386"/>
    </location>
</feature>
<dbReference type="Pfam" id="PF17982">
    <property type="entry name" value="C5HCH"/>
    <property type="match status" value="1"/>
</dbReference>
<dbReference type="PROSITE" id="PS50812">
    <property type="entry name" value="PWWP"/>
    <property type="match status" value="2"/>
</dbReference>
<evidence type="ECO:0000256" key="10">
    <source>
        <dbReference type="ARBA" id="ARBA00022833"/>
    </source>
</evidence>
<feature type="compositionally biased region" description="Basic and acidic residues" evidence="16">
    <location>
        <begin position="1033"/>
        <end position="1063"/>
    </location>
</feature>
<feature type="region of interest" description="Disordered" evidence="16">
    <location>
        <begin position="846"/>
        <end position="1421"/>
    </location>
</feature>
<keyword evidence="14" id="KW-0539">Nucleus</keyword>
<feature type="compositionally biased region" description="Low complexity" evidence="16">
    <location>
        <begin position="2732"/>
        <end position="2743"/>
    </location>
</feature>
<feature type="compositionally biased region" description="Basic and acidic residues" evidence="16">
    <location>
        <begin position="962"/>
        <end position="984"/>
    </location>
</feature>
<evidence type="ECO:0000256" key="5">
    <source>
        <dbReference type="ARBA" id="ARBA00022679"/>
    </source>
</evidence>
<evidence type="ECO:0000256" key="14">
    <source>
        <dbReference type="ARBA" id="ARBA00023242"/>
    </source>
</evidence>
<evidence type="ECO:0000313" key="23">
    <source>
        <dbReference type="Proteomes" id="UP001154078"/>
    </source>
</evidence>
<dbReference type="InterPro" id="IPR041306">
    <property type="entry name" value="C5HCH"/>
</dbReference>
<evidence type="ECO:0000256" key="3">
    <source>
        <dbReference type="ARBA" id="ARBA00022454"/>
    </source>
</evidence>
<dbReference type="SMART" id="SM00317">
    <property type="entry name" value="SET"/>
    <property type="match status" value="1"/>
</dbReference>
<reference evidence="22" key="1">
    <citation type="submission" date="2021-12" db="EMBL/GenBank/DDBJ databases">
        <authorList>
            <person name="King R."/>
        </authorList>
    </citation>
    <scope>NUCLEOTIDE SEQUENCE</scope>
</reference>
<keyword evidence="23" id="KW-1185">Reference proteome</keyword>
<dbReference type="InterPro" id="IPR019787">
    <property type="entry name" value="Znf_PHD-finger"/>
</dbReference>
<feature type="compositionally biased region" description="Polar residues" evidence="16">
    <location>
        <begin position="2744"/>
        <end position="2761"/>
    </location>
</feature>
<keyword evidence="6" id="KW-0949">S-adenosyl-L-methionine</keyword>
<name>A0A9P0FGD2_BRAAE</name>
<feature type="compositionally biased region" description="Basic residues" evidence="16">
    <location>
        <begin position="1140"/>
        <end position="1150"/>
    </location>
</feature>
<feature type="compositionally biased region" description="Basic and acidic residues" evidence="16">
    <location>
        <begin position="846"/>
        <end position="857"/>
    </location>
</feature>
<feature type="compositionally biased region" description="Basic and acidic residues" evidence="16">
    <location>
        <begin position="1175"/>
        <end position="1201"/>
    </location>
</feature>
<dbReference type="Pfam" id="PF22908">
    <property type="entry name" value="PHD_NSD"/>
    <property type="match status" value="1"/>
</dbReference>
<dbReference type="SMART" id="SM00570">
    <property type="entry name" value="AWS"/>
    <property type="match status" value="1"/>
</dbReference>
<feature type="region of interest" description="Disordered" evidence="16">
    <location>
        <begin position="1998"/>
        <end position="2099"/>
    </location>
</feature>
<feature type="region of interest" description="Disordered" evidence="16">
    <location>
        <begin position="1924"/>
        <end position="1951"/>
    </location>
</feature>
<evidence type="ECO:0000313" key="22">
    <source>
        <dbReference type="EMBL" id="CAH0555528.1"/>
    </source>
</evidence>
<feature type="compositionally biased region" description="Polar residues" evidence="16">
    <location>
        <begin position="1924"/>
        <end position="1935"/>
    </location>
</feature>
<dbReference type="PROSITE" id="PS50016">
    <property type="entry name" value="ZF_PHD_2"/>
    <property type="match status" value="1"/>
</dbReference>
<keyword evidence="13" id="KW-0804">Transcription</keyword>
<dbReference type="SMART" id="SM00249">
    <property type="entry name" value="PHD"/>
    <property type="match status" value="5"/>
</dbReference>
<keyword evidence="8" id="KW-0677">Repeat</keyword>
<feature type="compositionally biased region" description="Polar residues" evidence="16">
    <location>
        <begin position="1384"/>
        <end position="1413"/>
    </location>
</feature>
<feature type="compositionally biased region" description="Basic and acidic residues" evidence="16">
    <location>
        <begin position="2585"/>
        <end position="2606"/>
    </location>
</feature>
<feature type="domain" description="SET" evidence="18">
    <location>
        <begin position="3331"/>
        <end position="3448"/>
    </location>
</feature>
<evidence type="ECO:0000259" key="20">
    <source>
        <dbReference type="PROSITE" id="PS50868"/>
    </source>
</evidence>
<keyword evidence="7" id="KW-0479">Metal-binding</keyword>
<evidence type="ECO:0000256" key="9">
    <source>
        <dbReference type="ARBA" id="ARBA00022771"/>
    </source>
</evidence>
<dbReference type="Pfam" id="PF00856">
    <property type="entry name" value="SET"/>
    <property type="match status" value="1"/>
</dbReference>
<dbReference type="CDD" id="cd20144">
    <property type="entry name" value="PWWP_NSD_rpt1"/>
    <property type="match status" value="1"/>
</dbReference>
<dbReference type="PROSITE" id="PS50868">
    <property type="entry name" value="POST_SET"/>
    <property type="match status" value="1"/>
</dbReference>
<dbReference type="FunFam" id="2.30.30.140:FF:000099">
    <property type="entry name" value="Histone-lysine N-methyltransferase"/>
    <property type="match status" value="1"/>
</dbReference>
<evidence type="ECO:0000259" key="21">
    <source>
        <dbReference type="PROSITE" id="PS51215"/>
    </source>
</evidence>
<evidence type="ECO:0000256" key="8">
    <source>
        <dbReference type="ARBA" id="ARBA00022737"/>
    </source>
</evidence>
<dbReference type="CDD" id="cd15567">
    <property type="entry name" value="PHD4_NSD"/>
    <property type="match status" value="1"/>
</dbReference>
<feature type="region of interest" description="Disordered" evidence="16">
    <location>
        <begin position="3598"/>
        <end position="3716"/>
    </location>
</feature>
<feature type="compositionally biased region" description="Basic and acidic residues" evidence="16">
    <location>
        <begin position="1734"/>
        <end position="1757"/>
    </location>
</feature>
<dbReference type="InterPro" id="IPR000313">
    <property type="entry name" value="PWWP_dom"/>
</dbReference>
<feature type="region of interest" description="Disordered" evidence="16">
    <location>
        <begin position="2553"/>
        <end position="2638"/>
    </location>
</feature>
<evidence type="ECO:0000256" key="1">
    <source>
        <dbReference type="ARBA" id="ARBA00004123"/>
    </source>
</evidence>
<dbReference type="OrthoDB" id="422362at2759"/>
<feature type="compositionally biased region" description="Polar residues" evidence="16">
    <location>
        <begin position="2039"/>
        <end position="2060"/>
    </location>
</feature>
<evidence type="ECO:0000256" key="7">
    <source>
        <dbReference type="ARBA" id="ARBA00022723"/>
    </source>
</evidence>
<evidence type="ECO:0000259" key="19">
    <source>
        <dbReference type="PROSITE" id="PS50812"/>
    </source>
</evidence>
<dbReference type="EMBL" id="OV121135">
    <property type="protein sequence ID" value="CAH0555528.1"/>
    <property type="molecule type" value="Genomic_DNA"/>
</dbReference>
<evidence type="ECO:0000256" key="15">
    <source>
        <dbReference type="PROSITE-ProRule" id="PRU00146"/>
    </source>
</evidence>
<feature type="region of interest" description="Disordered" evidence="16">
    <location>
        <begin position="365"/>
        <end position="401"/>
    </location>
</feature>
<feature type="compositionally biased region" description="Polar residues" evidence="16">
    <location>
        <begin position="310"/>
        <end position="328"/>
    </location>
</feature>
<feature type="region of interest" description="Disordered" evidence="16">
    <location>
        <begin position="294"/>
        <end position="353"/>
    </location>
</feature>
<feature type="region of interest" description="Disordered" evidence="16">
    <location>
        <begin position="780"/>
        <end position="800"/>
    </location>
</feature>
<dbReference type="Pfam" id="PF00855">
    <property type="entry name" value="PWWP"/>
    <property type="match status" value="2"/>
</dbReference>
<feature type="compositionally biased region" description="Basic and acidic residues" evidence="16">
    <location>
        <begin position="1254"/>
        <end position="1280"/>
    </location>
</feature>
<dbReference type="Gene3D" id="2.30.30.140">
    <property type="match status" value="2"/>
</dbReference>
<evidence type="ECO:0000256" key="6">
    <source>
        <dbReference type="ARBA" id="ARBA00022691"/>
    </source>
</evidence>
<feature type="compositionally biased region" description="Polar residues" evidence="16">
    <location>
        <begin position="1998"/>
        <end position="2021"/>
    </location>
</feature>
<feature type="domain" description="AWS" evidence="21">
    <location>
        <begin position="3279"/>
        <end position="3329"/>
    </location>
</feature>
<feature type="region of interest" description="Disordered" evidence="16">
    <location>
        <begin position="2851"/>
        <end position="2892"/>
    </location>
</feature>
<feature type="compositionally biased region" description="Basic residues" evidence="16">
    <location>
        <begin position="3633"/>
        <end position="3644"/>
    </location>
</feature>
<evidence type="ECO:0000256" key="12">
    <source>
        <dbReference type="ARBA" id="ARBA00023015"/>
    </source>
</evidence>
<dbReference type="PANTHER" id="PTHR22884">
    <property type="entry name" value="SET DOMAIN PROTEINS"/>
    <property type="match status" value="1"/>
</dbReference>
<dbReference type="Gene3D" id="3.30.40.10">
    <property type="entry name" value="Zinc/RING finger domain, C3HC4 (zinc finger)"/>
    <property type="match status" value="3"/>
</dbReference>
<dbReference type="Pfam" id="PF17907">
    <property type="entry name" value="AWS"/>
    <property type="match status" value="1"/>
</dbReference>
<feature type="compositionally biased region" description="Basic and acidic residues" evidence="16">
    <location>
        <begin position="1094"/>
        <end position="1114"/>
    </location>
</feature>
<keyword evidence="3" id="KW-0158">Chromosome</keyword>
<feature type="compositionally biased region" description="Polar residues" evidence="16">
    <location>
        <begin position="343"/>
        <end position="353"/>
    </location>
</feature>
<feature type="region of interest" description="Disordered" evidence="16">
    <location>
        <begin position="2313"/>
        <end position="2371"/>
    </location>
</feature>
<dbReference type="CDD" id="cd15566">
    <property type="entry name" value="PHD3_NSD"/>
    <property type="match status" value="1"/>
</dbReference>
<protein>
    <submittedName>
        <fullName evidence="22">Uncharacterized protein</fullName>
    </submittedName>
</protein>
<evidence type="ECO:0000256" key="2">
    <source>
        <dbReference type="ARBA" id="ARBA00004286"/>
    </source>
</evidence>
<evidence type="ECO:0000256" key="4">
    <source>
        <dbReference type="ARBA" id="ARBA00022603"/>
    </source>
</evidence>
<proteinExistence type="predicted"/>
<feature type="compositionally biased region" description="Basic residues" evidence="16">
    <location>
        <begin position="1073"/>
        <end position="1083"/>
    </location>
</feature>
<keyword evidence="10" id="KW-0862">Zinc</keyword>
<organism evidence="22 23">
    <name type="scientific">Brassicogethes aeneus</name>
    <name type="common">Rape pollen beetle</name>
    <name type="synonym">Meligethes aeneus</name>
    <dbReference type="NCBI Taxonomy" id="1431903"/>
    <lineage>
        <taxon>Eukaryota</taxon>
        <taxon>Metazoa</taxon>
        <taxon>Ecdysozoa</taxon>
        <taxon>Arthropoda</taxon>
        <taxon>Hexapoda</taxon>
        <taxon>Insecta</taxon>
        <taxon>Pterygota</taxon>
        <taxon>Neoptera</taxon>
        <taxon>Endopterygota</taxon>
        <taxon>Coleoptera</taxon>
        <taxon>Polyphaga</taxon>
        <taxon>Cucujiformia</taxon>
        <taxon>Nitidulidae</taxon>
        <taxon>Meligethinae</taxon>
        <taxon>Brassicogethes</taxon>
    </lineage>
</organism>
<dbReference type="PROSITE" id="PS51215">
    <property type="entry name" value="AWS"/>
    <property type="match status" value="1"/>
</dbReference>
<feature type="compositionally biased region" description="Acidic residues" evidence="16">
    <location>
        <begin position="2323"/>
        <end position="2340"/>
    </location>
</feature>
<dbReference type="GO" id="GO:0140938">
    <property type="term" value="F:histone H3 methyltransferase activity"/>
    <property type="evidence" value="ECO:0007669"/>
    <property type="project" value="UniProtKB-ARBA"/>
</dbReference>
<dbReference type="InterPro" id="IPR055198">
    <property type="entry name" value="NSD_PHD"/>
</dbReference>
<feature type="domain" description="PWWP" evidence="19">
    <location>
        <begin position="3147"/>
        <end position="3209"/>
    </location>
</feature>
<dbReference type="PROSITE" id="PS50280">
    <property type="entry name" value="SET"/>
    <property type="match status" value="1"/>
</dbReference>
<feature type="compositionally biased region" description="Basic residues" evidence="16">
    <location>
        <begin position="365"/>
        <end position="375"/>
    </location>
</feature>
<dbReference type="InterPro" id="IPR046341">
    <property type="entry name" value="SET_dom_sf"/>
</dbReference>
<dbReference type="Pfam" id="PF23004">
    <property type="entry name" value="PHDvar_NSD"/>
    <property type="match status" value="1"/>
</dbReference>
<feature type="compositionally biased region" description="Polar residues" evidence="16">
    <location>
        <begin position="1827"/>
        <end position="1847"/>
    </location>
</feature>
<dbReference type="InterPro" id="IPR001214">
    <property type="entry name" value="SET_dom"/>
</dbReference>
<keyword evidence="11" id="KW-0156">Chromatin regulator</keyword>
<feature type="compositionally biased region" description="Basic and acidic residues" evidence="16">
    <location>
        <begin position="2853"/>
        <end position="2868"/>
    </location>
</feature>
<dbReference type="SMART" id="SM00508">
    <property type="entry name" value="PostSET"/>
    <property type="match status" value="1"/>
</dbReference>
<dbReference type="GO" id="GO:0032259">
    <property type="term" value="P:methylation"/>
    <property type="evidence" value="ECO:0007669"/>
    <property type="project" value="UniProtKB-KW"/>
</dbReference>
<dbReference type="CDD" id="cd15565">
    <property type="entry name" value="PHD2_NSD"/>
    <property type="match status" value="1"/>
</dbReference>
<dbReference type="CDD" id="cd15568">
    <property type="entry name" value="PHD5_NSD"/>
    <property type="match status" value="1"/>
</dbReference>
<dbReference type="GO" id="GO:0016279">
    <property type="term" value="F:protein-lysine N-methyltransferase activity"/>
    <property type="evidence" value="ECO:0007669"/>
    <property type="project" value="UniProtKB-ARBA"/>
</dbReference>
<gene>
    <name evidence="22" type="ORF">MELIAE_LOCUS6884</name>
</gene>
<keyword evidence="4" id="KW-0489">Methyltransferase</keyword>
<feature type="compositionally biased region" description="Basic residues" evidence="16">
    <location>
        <begin position="945"/>
        <end position="954"/>
    </location>
</feature>
<dbReference type="InterPro" id="IPR006560">
    <property type="entry name" value="AWS_dom"/>
</dbReference>
<keyword evidence="12" id="KW-0805">Transcription regulation</keyword>
<comment type="subcellular location">
    <subcellularLocation>
        <location evidence="2">Chromosome</location>
    </subcellularLocation>
    <subcellularLocation>
        <location evidence="1">Nucleus</location>
    </subcellularLocation>
</comment>
<evidence type="ECO:0000256" key="11">
    <source>
        <dbReference type="ARBA" id="ARBA00022853"/>
    </source>
</evidence>
<evidence type="ECO:0000256" key="16">
    <source>
        <dbReference type="SAM" id="MobiDB-lite"/>
    </source>
</evidence>
<feature type="domain" description="PHD-type" evidence="17">
    <location>
        <begin position="3097"/>
        <end position="3142"/>
    </location>
</feature>
<feature type="domain" description="Post-SET" evidence="20">
    <location>
        <begin position="3455"/>
        <end position="3471"/>
    </location>
</feature>
<dbReference type="CDD" id="cd05838">
    <property type="entry name" value="PWWP_NSD_rpt2"/>
    <property type="match status" value="1"/>
</dbReference>
<feature type="compositionally biased region" description="Polar residues" evidence="16">
    <location>
        <begin position="2351"/>
        <end position="2371"/>
    </location>
</feature>
<feature type="compositionally biased region" description="Basic and acidic residues" evidence="16">
    <location>
        <begin position="1301"/>
        <end position="1319"/>
    </location>
</feature>
<dbReference type="InterPro" id="IPR055197">
    <property type="entry name" value="PHDvar_NSD"/>
</dbReference>